<feature type="active site" description="Nucleophile" evidence="8">
    <location>
        <position position="21"/>
    </location>
</feature>
<dbReference type="EC" id="3.1.3.-" evidence="7"/>
<evidence type="ECO:0000256" key="5">
    <source>
        <dbReference type="ARBA" id="ARBA00023277"/>
    </source>
</evidence>
<evidence type="ECO:0000256" key="10">
    <source>
        <dbReference type="PIRSR" id="PIRSR004682-3"/>
    </source>
</evidence>
<feature type="site" description="Stabilizes the phosphoryl group" evidence="10">
    <location>
        <position position="121"/>
    </location>
</feature>
<keyword evidence="4 7" id="KW-0378">Hydrolase</keyword>
<dbReference type="EMBL" id="CP038141">
    <property type="protein sequence ID" value="QDH16383.1"/>
    <property type="molecule type" value="Genomic_DNA"/>
</dbReference>
<feature type="active site" description="Proton donor" evidence="8">
    <location>
        <position position="23"/>
    </location>
</feature>
<proteinExistence type="inferred from homology"/>
<dbReference type="InterPro" id="IPR023214">
    <property type="entry name" value="HAD_sf"/>
</dbReference>
<evidence type="ECO:0000256" key="3">
    <source>
        <dbReference type="ARBA" id="ARBA00022723"/>
    </source>
</evidence>
<comment type="similarity">
    <text evidence="7">Belongs to the gmhB family.</text>
</comment>
<evidence type="ECO:0000256" key="9">
    <source>
        <dbReference type="PIRSR" id="PIRSR004682-2"/>
    </source>
</evidence>
<dbReference type="PANTHER" id="PTHR42891">
    <property type="entry name" value="D-GLYCERO-BETA-D-MANNO-HEPTOSE-1,7-BISPHOSPHATE 7-PHOSPHATASE"/>
    <property type="match status" value="1"/>
</dbReference>
<dbReference type="SUPFAM" id="SSF56784">
    <property type="entry name" value="HAD-like"/>
    <property type="match status" value="1"/>
</dbReference>
<dbReference type="InterPro" id="IPR006543">
    <property type="entry name" value="Histidinol-phos"/>
</dbReference>
<evidence type="ECO:0000256" key="11">
    <source>
        <dbReference type="PIRSR" id="PIRSR004682-4"/>
    </source>
</evidence>
<dbReference type="NCBIfam" id="TIGR01656">
    <property type="entry name" value="Histidinol-ppas"/>
    <property type="match status" value="1"/>
</dbReference>
<dbReference type="Proteomes" id="UP000316313">
    <property type="component" value="Chromosome"/>
</dbReference>
<dbReference type="InterPro" id="IPR004446">
    <property type="entry name" value="Heptose_bisP_phosphatase"/>
</dbReference>
<dbReference type="OrthoDB" id="9814110at2"/>
<dbReference type="AlphaFoldDB" id="A0A4Y6UFQ0"/>
<organism evidence="12 13">
    <name type="scientific">Swingsia samuiensis</name>
    <dbReference type="NCBI Taxonomy" id="1293412"/>
    <lineage>
        <taxon>Bacteria</taxon>
        <taxon>Pseudomonadati</taxon>
        <taxon>Pseudomonadota</taxon>
        <taxon>Alphaproteobacteria</taxon>
        <taxon>Acetobacterales</taxon>
        <taxon>Acetobacteraceae</taxon>
        <taxon>Swingsia</taxon>
    </lineage>
</organism>
<feature type="binding site" evidence="11">
    <location>
        <position position="146"/>
    </location>
    <ligand>
        <name>Mg(2+)</name>
        <dbReference type="ChEBI" id="CHEBI:18420"/>
    </ligand>
</feature>
<evidence type="ECO:0000256" key="2">
    <source>
        <dbReference type="ARBA" id="ARBA00022490"/>
    </source>
</evidence>
<comment type="subcellular location">
    <subcellularLocation>
        <location evidence="1 7">Cytoplasm</location>
    </subcellularLocation>
</comment>
<evidence type="ECO:0000256" key="7">
    <source>
        <dbReference type="PIRNR" id="PIRNR004682"/>
    </source>
</evidence>
<feature type="binding site" evidence="9">
    <location>
        <begin position="21"/>
        <end position="23"/>
    </location>
    <ligand>
        <name>substrate</name>
    </ligand>
</feature>
<feature type="site" description="Stabilizes the phosphoryl group" evidence="10">
    <location>
        <position position="63"/>
    </location>
</feature>
<evidence type="ECO:0000256" key="1">
    <source>
        <dbReference type="ARBA" id="ARBA00004496"/>
    </source>
</evidence>
<feature type="binding site" evidence="9">
    <location>
        <begin position="120"/>
        <end position="121"/>
    </location>
    <ligand>
        <name>substrate</name>
    </ligand>
</feature>
<dbReference type="InterPro" id="IPR036412">
    <property type="entry name" value="HAD-like_sf"/>
</dbReference>
<keyword evidence="11" id="KW-0460">Magnesium</keyword>
<feature type="binding site" evidence="9">
    <location>
        <position position="147"/>
    </location>
    <ligand>
        <name>substrate</name>
    </ligand>
</feature>
<evidence type="ECO:0000313" key="12">
    <source>
        <dbReference type="EMBL" id="QDH16383.1"/>
    </source>
</evidence>
<feature type="binding site" evidence="9">
    <location>
        <begin position="63"/>
        <end position="66"/>
    </location>
    <ligand>
        <name>substrate</name>
    </ligand>
</feature>
<dbReference type="Pfam" id="PF13242">
    <property type="entry name" value="Hydrolase_like"/>
    <property type="match status" value="1"/>
</dbReference>
<feature type="site" description="Contributes to substrate recognition" evidence="10">
    <location>
        <position position="120"/>
    </location>
</feature>
<dbReference type="CDD" id="cd07503">
    <property type="entry name" value="HAD_HisB-N"/>
    <property type="match status" value="1"/>
</dbReference>
<evidence type="ECO:0000256" key="4">
    <source>
        <dbReference type="ARBA" id="ARBA00022801"/>
    </source>
</evidence>
<dbReference type="GO" id="GO:0005975">
    <property type="term" value="P:carbohydrate metabolic process"/>
    <property type="evidence" value="ECO:0007669"/>
    <property type="project" value="InterPro"/>
</dbReference>
<feature type="binding site" evidence="11">
    <location>
        <position position="102"/>
    </location>
    <ligand>
        <name>Zn(2+)</name>
        <dbReference type="ChEBI" id="CHEBI:29105"/>
    </ligand>
</feature>
<evidence type="ECO:0000256" key="6">
    <source>
        <dbReference type="ARBA" id="ARBA00031828"/>
    </source>
</evidence>
<dbReference type="GO" id="GO:0005737">
    <property type="term" value="C:cytoplasm"/>
    <property type="evidence" value="ECO:0007669"/>
    <property type="project" value="UniProtKB-SubCell"/>
</dbReference>
<dbReference type="Gene3D" id="3.40.50.1000">
    <property type="entry name" value="HAD superfamily/HAD-like"/>
    <property type="match status" value="1"/>
</dbReference>
<dbReference type="InterPro" id="IPR006549">
    <property type="entry name" value="HAD-SF_hydro_IIIA"/>
</dbReference>
<comment type="cofactor">
    <cofactor evidence="11">
        <name>Zn(2+)</name>
        <dbReference type="ChEBI" id="CHEBI:29105"/>
    </cofactor>
</comment>
<dbReference type="RefSeq" id="WP_141459297.1">
    <property type="nucleotide sequence ID" value="NZ_CP038141.1"/>
</dbReference>
<keyword evidence="2 7" id="KW-0963">Cytoplasm</keyword>
<name>A0A4Y6UFQ0_9PROT</name>
<keyword evidence="13" id="KW-1185">Reference proteome</keyword>
<protein>
    <recommendedName>
        <fullName evidence="6 7">D,D-heptose 1,7-bisphosphate phosphatase</fullName>
        <ecNumber evidence="7">3.1.3.-</ecNumber>
    </recommendedName>
</protein>
<keyword evidence="3 11" id="KW-0479">Metal-binding</keyword>
<dbReference type="GO" id="GO:0046872">
    <property type="term" value="F:metal ion binding"/>
    <property type="evidence" value="ECO:0007669"/>
    <property type="project" value="UniProtKB-KW"/>
</dbReference>
<keyword evidence="5 7" id="KW-0119">Carbohydrate metabolism</keyword>
<comment type="cofactor">
    <cofactor evidence="11">
        <name>Mg(2+)</name>
        <dbReference type="ChEBI" id="CHEBI:18420"/>
    </cofactor>
</comment>
<evidence type="ECO:0000313" key="13">
    <source>
        <dbReference type="Proteomes" id="UP000316313"/>
    </source>
</evidence>
<evidence type="ECO:0000256" key="8">
    <source>
        <dbReference type="PIRSR" id="PIRSR004682-1"/>
    </source>
</evidence>
<dbReference type="GO" id="GO:0016791">
    <property type="term" value="F:phosphatase activity"/>
    <property type="evidence" value="ECO:0007669"/>
    <property type="project" value="InterPro"/>
</dbReference>
<feature type="binding site" evidence="11">
    <location>
        <position position="21"/>
    </location>
    <ligand>
        <name>Mg(2+)</name>
        <dbReference type="ChEBI" id="CHEBI:18420"/>
    </ligand>
</feature>
<dbReference type="PIRSF" id="PIRSF004682">
    <property type="entry name" value="GmhB"/>
    <property type="match status" value="1"/>
</dbReference>
<feature type="binding site" evidence="11">
    <location>
        <position position="147"/>
    </location>
    <ligand>
        <name>Mg(2+)</name>
        <dbReference type="ChEBI" id="CHEBI:18420"/>
    </ligand>
</feature>
<feature type="binding site" evidence="11">
    <location>
        <position position="23"/>
    </location>
    <ligand>
        <name>Mg(2+)</name>
        <dbReference type="ChEBI" id="CHEBI:18420"/>
    </ligand>
</feature>
<sequence>MTYKRDKKSDILTSKKAVFLDRDGVLNVDTGYPHRVKDLVLIKGVEEALSFLRDKGYLLIVVTNQSGVARGMFSVEDVENFHAELQRQLVPKSAQIDAFYMCPYHPEATIKCFKEDHFDRKPNPGMIERAISDFGIDRQQSFLIGDKETDVQAAAAAGIRGYLFDGTDLYSFVQHIFEPYVGSGT</sequence>
<gene>
    <name evidence="12" type="ORF">E3D00_01485</name>
</gene>
<dbReference type="PANTHER" id="PTHR42891:SF1">
    <property type="entry name" value="D-GLYCERO-BETA-D-MANNO-HEPTOSE-1,7-BISPHOSPHATE 7-PHOSPHATASE"/>
    <property type="match status" value="1"/>
</dbReference>
<accession>A0A4Y6UFQ0</accession>
<reference evidence="12 13" key="1">
    <citation type="submission" date="2019-03" db="EMBL/GenBank/DDBJ databases">
        <title>The complete genome sequence of Swingsia samuiensis NBRC107927(T).</title>
        <authorList>
            <person name="Chua K.-O."/>
            <person name="Chan K.-G."/>
            <person name="See-Too W.-S."/>
        </authorList>
    </citation>
    <scope>NUCLEOTIDE SEQUENCE [LARGE SCALE GENOMIC DNA]</scope>
    <source>
        <strain evidence="12 13">AH83</strain>
    </source>
</reference>
<keyword evidence="11" id="KW-0862">Zinc</keyword>
<feature type="binding site" evidence="9">
    <location>
        <begin position="29"/>
        <end position="32"/>
    </location>
    <ligand>
        <name>substrate</name>
    </ligand>
</feature>
<dbReference type="NCBIfam" id="TIGR01662">
    <property type="entry name" value="HAD-SF-IIIA"/>
    <property type="match status" value="1"/>
</dbReference>
<dbReference type="KEGG" id="ssam:E3D00_01485"/>